<dbReference type="Proteomes" id="UP000887565">
    <property type="component" value="Unplaced"/>
</dbReference>
<dbReference type="WBParaSite" id="nRc.2.0.1.t08629-RA">
    <property type="protein sequence ID" value="nRc.2.0.1.t08629-RA"/>
    <property type="gene ID" value="nRc.2.0.1.g08629"/>
</dbReference>
<organism evidence="1 2">
    <name type="scientific">Romanomermis culicivorax</name>
    <name type="common">Nematode worm</name>
    <dbReference type="NCBI Taxonomy" id="13658"/>
    <lineage>
        <taxon>Eukaryota</taxon>
        <taxon>Metazoa</taxon>
        <taxon>Ecdysozoa</taxon>
        <taxon>Nematoda</taxon>
        <taxon>Enoplea</taxon>
        <taxon>Dorylaimia</taxon>
        <taxon>Mermithida</taxon>
        <taxon>Mermithoidea</taxon>
        <taxon>Mermithidae</taxon>
        <taxon>Romanomermis</taxon>
    </lineage>
</organism>
<evidence type="ECO:0000313" key="1">
    <source>
        <dbReference type="Proteomes" id="UP000887565"/>
    </source>
</evidence>
<keyword evidence="1" id="KW-1185">Reference proteome</keyword>
<proteinExistence type="predicted"/>
<name>A0A915I5G3_ROMCU</name>
<accession>A0A915I5G3</accession>
<sequence>RSPLYSHISATLNGLISIRAYSCQNDIVRKNDISRLNTIHFEMVDAAVGVLVNIALLEIRKSTSTILK</sequence>
<reference evidence="2" key="1">
    <citation type="submission" date="2022-11" db="UniProtKB">
        <authorList>
            <consortium name="WormBaseParasite"/>
        </authorList>
    </citation>
    <scope>IDENTIFICATION</scope>
</reference>
<protein>
    <submittedName>
        <fullName evidence="2">Uncharacterized protein</fullName>
    </submittedName>
</protein>
<dbReference type="AlphaFoldDB" id="A0A915I5G3"/>
<evidence type="ECO:0000313" key="2">
    <source>
        <dbReference type="WBParaSite" id="nRc.2.0.1.t08629-RA"/>
    </source>
</evidence>